<dbReference type="Pfam" id="PF00005">
    <property type="entry name" value="ABC_tran"/>
    <property type="match status" value="1"/>
</dbReference>
<dbReference type="SMART" id="SM00382">
    <property type="entry name" value="AAA"/>
    <property type="match status" value="1"/>
</dbReference>
<accession>A0AAU2AIC1</accession>
<dbReference type="Gene3D" id="3.40.50.300">
    <property type="entry name" value="P-loop containing nucleotide triphosphate hydrolases"/>
    <property type="match status" value="1"/>
</dbReference>
<keyword evidence="1" id="KW-0813">Transport</keyword>
<dbReference type="GO" id="GO:0005524">
    <property type="term" value="F:ATP binding"/>
    <property type="evidence" value="ECO:0007669"/>
    <property type="project" value="UniProtKB-KW"/>
</dbReference>
<dbReference type="InterPro" id="IPR017871">
    <property type="entry name" value="ABC_transporter-like_CS"/>
</dbReference>
<dbReference type="AlphaFoldDB" id="A0AAU2AIC1"/>
<name>A0AAU2AIC1_9ACTN</name>
<proteinExistence type="predicted"/>
<feature type="domain" description="ABC transporter" evidence="4">
    <location>
        <begin position="6"/>
        <end position="219"/>
    </location>
</feature>
<evidence type="ECO:0000313" key="5">
    <source>
        <dbReference type="EMBL" id="WTT23209.1"/>
    </source>
</evidence>
<dbReference type="EMBL" id="CP108222">
    <property type="protein sequence ID" value="WTT23209.1"/>
    <property type="molecule type" value="Genomic_DNA"/>
</dbReference>
<dbReference type="InterPro" id="IPR015854">
    <property type="entry name" value="ABC_transpr_LolD-like"/>
</dbReference>
<evidence type="ECO:0000259" key="4">
    <source>
        <dbReference type="PROSITE" id="PS50893"/>
    </source>
</evidence>
<dbReference type="SUPFAM" id="SSF52540">
    <property type="entry name" value="P-loop containing nucleoside triphosphate hydrolases"/>
    <property type="match status" value="1"/>
</dbReference>
<dbReference type="PROSITE" id="PS50893">
    <property type="entry name" value="ABC_TRANSPORTER_2"/>
    <property type="match status" value="1"/>
</dbReference>
<dbReference type="FunFam" id="3.40.50.300:FF:000032">
    <property type="entry name" value="Export ABC transporter ATP-binding protein"/>
    <property type="match status" value="1"/>
</dbReference>
<dbReference type="InterPro" id="IPR027417">
    <property type="entry name" value="P-loop_NTPase"/>
</dbReference>
<dbReference type="GO" id="GO:0022857">
    <property type="term" value="F:transmembrane transporter activity"/>
    <property type="evidence" value="ECO:0007669"/>
    <property type="project" value="TreeGrafter"/>
</dbReference>
<evidence type="ECO:0000256" key="2">
    <source>
        <dbReference type="ARBA" id="ARBA00022741"/>
    </source>
</evidence>
<keyword evidence="2" id="KW-0547">Nucleotide-binding</keyword>
<gene>
    <name evidence="5" type="ORF">OHA22_50450</name>
</gene>
<sequence>MSSEALKAEGIRKSFGDVTAVAGIDLTIHVGEFLAIVGRSGSGKSTLLNLLAGLDSPDAGRISSRGEVLPTGEDALADWRRQHVGLVFQAFHLIPTLSALENVAIPLYPLRMSATERHEQARKRLEQVGLGHRTTHRPGQLSGGEQQRVAIARALVGEPTLILADEPTGNLDSSTGQEILDMFQRLRQETGFALVVVTHDEKVAAAADRQIRLQDGLEVA</sequence>
<dbReference type="InterPro" id="IPR003439">
    <property type="entry name" value="ABC_transporter-like_ATP-bd"/>
</dbReference>
<dbReference type="GO" id="GO:0098796">
    <property type="term" value="C:membrane protein complex"/>
    <property type="evidence" value="ECO:0007669"/>
    <property type="project" value="UniProtKB-ARBA"/>
</dbReference>
<protein>
    <submittedName>
        <fullName evidence="5">ABC transporter ATP-binding protein</fullName>
    </submittedName>
</protein>
<dbReference type="GO" id="GO:0005886">
    <property type="term" value="C:plasma membrane"/>
    <property type="evidence" value="ECO:0007669"/>
    <property type="project" value="TreeGrafter"/>
</dbReference>
<dbReference type="CDD" id="cd03255">
    <property type="entry name" value="ABC_MJ0796_LolCDE_FtsE"/>
    <property type="match status" value="1"/>
</dbReference>
<keyword evidence="3 5" id="KW-0067">ATP-binding</keyword>
<evidence type="ECO:0000256" key="1">
    <source>
        <dbReference type="ARBA" id="ARBA00022448"/>
    </source>
</evidence>
<dbReference type="GO" id="GO:0016887">
    <property type="term" value="F:ATP hydrolysis activity"/>
    <property type="evidence" value="ECO:0007669"/>
    <property type="project" value="InterPro"/>
</dbReference>
<evidence type="ECO:0000256" key="3">
    <source>
        <dbReference type="ARBA" id="ARBA00022840"/>
    </source>
</evidence>
<dbReference type="PANTHER" id="PTHR24220:SF86">
    <property type="entry name" value="ABC TRANSPORTER ABCH.1"/>
    <property type="match status" value="1"/>
</dbReference>
<reference evidence="5" key="1">
    <citation type="submission" date="2022-10" db="EMBL/GenBank/DDBJ databases">
        <title>The complete genomes of actinobacterial strains from the NBC collection.</title>
        <authorList>
            <person name="Joergensen T.S."/>
            <person name="Alvarez Arevalo M."/>
            <person name="Sterndorff E.B."/>
            <person name="Faurdal D."/>
            <person name="Vuksanovic O."/>
            <person name="Mourched A.-S."/>
            <person name="Charusanti P."/>
            <person name="Shaw S."/>
            <person name="Blin K."/>
            <person name="Weber T."/>
        </authorList>
    </citation>
    <scope>NUCLEOTIDE SEQUENCE</scope>
    <source>
        <strain evidence="5">NBC_00093</strain>
    </source>
</reference>
<dbReference type="PANTHER" id="PTHR24220">
    <property type="entry name" value="IMPORT ATP-BINDING PROTEIN"/>
    <property type="match status" value="1"/>
</dbReference>
<dbReference type="InterPro" id="IPR017911">
    <property type="entry name" value="MacB-like_ATP-bd"/>
</dbReference>
<dbReference type="InterPro" id="IPR003593">
    <property type="entry name" value="AAA+_ATPase"/>
</dbReference>
<dbReference type="PROSITE" id="PS00211">
    <property type="entry name" value="ABC_TRANSPORTER_1"/>
    <property type="match status" value="1"/>
</dbReference>
<organism evidence="5">
    <name type="scientific">Streptomyces sp. NBC_00093</name>
    <dbReference type="NCBI Taxonomy" id="2975649"/>
    <lineage>
        <taxon>Bacteria</taxon>
        <taxon>Bacillati</taxon>
        <taxon>Actinomycetota</taxon>
        <taxon>Actinomycetes</taxon>
        <taxon>Kitasatosporales</taxon>
        <taxon>Streptomycetaceae</taxon>
        <taxon>Streptomyces</taxon>
    </lineage>
</organism>